<evidence type="ECO:0000313" key="6">
    <source>
        <dbReference type="Proteomes" id="UP000295794"/>
    </source>
</evidence>
<evidence type="ECO:0000313" key="4">
    <source>
        <dbReference type="EMBL" id="TCU88075.1"/>
    </source>
</evidence>
<name>A0A377SZ15_9NEIS</name>
<keyword evidence="6" id="KW-1185">Reference proteome</keyword>
<evidence type="ECO:0000259" key="2">
    <source>
        <dbReference type="Pfam" id="PF13449"/>
    </source>
</evidence>
<dbReference type="Gene3D" id="2.120.10.30">
    <property type="entry name" value="TolB, C-terminal domain"/>
    <property type="match status" value="1"/>
</dbReference>
<dbReference type="InterPro" id="IPR011042">
    <property type="entry name" value="6-blade_b-propeller_TolB-like"/>
</dbReference>
<evidence type="ECO:0000313" key="3">
    <source>
        <dbReference type="EMBL" id="STR45576.1"/>
    </source>
</evidence>
<accession>A0A377SZ15</accession>
<dbReference type="Proteomes" id="UP000255108">
    <property type="component" value="Unassembled WGS sequence"/>
</dbReference>
<feature type="chain" id="PRO_5016581626" evidence="1">
    <location>
        <begin position="24"/>
        <end position="637"/>
    </location>
</feature>
<reference evidence="4 6" key="2">
    <citation type="submission" date="2019-03" db="EMBL/GenBank/DDBJ databases">
        <title>Genomic Encyclopedia of Type Strains, Phase IV (KMG-IV): sequencing the most valuable type-strain genomes for metagenomic binning, comparative biology and taxonomic classification.</title>
        <authorList>
            <person name="Goeker M."/>
        </authorList>
    </citation>
    <scope>NUCLEOTIDE SEQUENCE [LARGE SCALE GENOMIC DNA]</scope>
    <source>
        <strain evidence="4 6">DSM 3764</strain>
    </source>
</reference>
<dbReference type="InterPro" id="IPR027372">
    <property type="entry name" value="Phytase-like_dom"/>
</dbReference>
<dbReference type="RefSeq" id="WP_115229772.1">
    <property type="nucleotide sequence ID" value="NZ_CAWOLO010000004.1"/>
</dbReference>
<evidence type="ECO:0000313" key="5">
    <source>
        <dbReference type="Proteomes" id="UP000255108"/>
    </source>
</evidence>
<sequence length="637" mass="67845">MKRRTIALSIALSSLLAACNSDSTDTTTSTNNKPFIISGVFQDSATEGLEYSTTSNPSAQYTKADGFYLYQVGDEITFKIGGVVLGKAIATAKLSPADLSGGFNDKALNIAQLLQTLDSDGDPANGIKLEAAQRDLLKSLTESSIKLAASGNDFGTELAKLGLKVRDRNLASEHFESTLASQFGKDNTSKVGDISVTKHQIVVDPKFNVAYPGTLAGLKATFPNGFPFSMGSALAFKEKTKDGAIEFYVLSDRGPNADSPNLADGNITKVFPAPDFTPKFGVMRLKDGVASLVSVTDILNADGSKTTGRPTAANEVGSSKEVPLSDTLQTLATDKNGIDPEGIVVDKNGDLWICDEYGPFLIRIDPKTGKIAEKLYPGAGGLPAVLANRQPNRGFEGIAITPNSGKIYAAVQSNLEISDSKNNKSTKALFTRIAEYDPATKATRMFAYPIDANYGKSKELKIGDLLAISDTRFLLIEQGIQKDGLMHRSIYLIDISSATDLSGKTLGDKRDLEFGAASDLAGIQMVKRTKLFDYDALPGGFGYLAEKSEGLTMIDGKTIAIVNDNDFDIKASLQDAKGKTATDCVISDGKLSGCKIDGAAAAADAVKFNISRGDTTQAPSRLWLFKLPKDIKEYSVN</sequence>
<dbReference type="AlphaFoldDB" id="A0A377SZ15"/>
<dbReference type="PANTHER" id="PTHR37957:SF1">
    <property type="entry name" value="PHYTASE-LIKE DOMAIN-CONTAINING PROTEIN"/>
    <property type="match status" value="1"/>
</dbReference>
<proteinExistence type="predicted"/>
<keyword evidence="1" id="KW-0732">Signal</keyword>
<evidence type="ECO:0000256" key="1">
    <source>
        <dbReference type="SAM" id="SignalP"/>
    </source>
</evidence>
<dbReference type="Proteomes" id="UP000295794">
    <property type="component" value="Unassembled WGS sequence"/>
</dbReference>
<dbReference type="Pfam" id="PF13449">
    <property type="entry name" value="Phytase-like"/>
    <property type="match status" value="1"/>
</dbReference>
<feature type="signal peptide" evidence="1">
    <location>
        <begin position="1"/>
        <end position="23"/>
    </location>
</feature>
<dbReference type="PANTHER" id="PTHR37957">
    <property type="entry name" value="BLR7070 PROTEIN"/>
    <property type="match status" value="1"/>
</dbReference>
<dbReference type="SUPFAM" id="SSF101898">
    <property type="entry name" value="NHL repeat"/>
    <property type="match status" value="1"/>
</dbReference>
<organism evidence="3 5">
    <name type="scientific">Iodobacter fluviatilis</name>
    <dbReference type="NCBI Taxonomy" id="537"/>
    <lineage>
        <taxon>Bacteria</taxon>
        <taxon>Pseudomonadati</taxon>
        <taxon>Pseudomonadota</taxon>
        <taxon>Betaproteobacteria</taxon>
        <taxon>Neisseriales</taxon>
        <taxon>Chitinibacteraceae</taxon>
        <taxon>Iodobacter</taxon>
    </lineage>
</organism>
<protein>
    <submittedName>
        <fullName evidence="4">Phytase-like protein with esterase activity</fullName>
    </submittedName>
    <submittedName>
        <fullName evidence="3">Uncharacterized protein conserved in bacteria</fullName>
    </submittedName>
</protein>
<reference evidence="3 5" key="1">
    <citation type="submission" date="2018-06" db="EMBL/GenBank/DDBJ databases">
        <authorList>
            <consortium name="Pathogen Informatics"/>
            <person name="Doyle S."/>
        </authorList>
    </citation>
    <scope>NUCLEOTIDE SEQUENCE [LARGE SCALE GENOMIC DNA]</scope>
    <source>
        <strain evidence="3 5">NCTC11159</strain>
    </source>
</reference>
<dbReference type="OrthoDB" id="384721at2"/>
<dbReference type="EMBL" id="UGHR01000004">
    <property type="protein sequence ID" value="STR45576.1"/>
    <property type="molecule type" value="Genomic_DNA"/>
</dbReference>
<dbReference type="EMBL" id="SMBT01000004">
    <property type="protein sequence ID" value="TCU88075.1"/>
    <property type="molecule type" value="Genomic_DNA"/>
</dbReference>
<feature type="domain" description="Phytase-like" evidence="2">
    <location>
        <begin position="232"/>
        <end position="567"/>
    </location>
</feature>
<dbReference type="PROSITE" id="PS51257">
    <property type="entry name" value="PROKAR_LIPOPROTEIN"/>
    <property type="match status" value="1"/>
</dbReference>
<gene>
    <name evidence="4" type="ORF">EV682_104245</name>
    <name evidence="3" type="ORF">NCTC11159_04151</name>
</gene>